<dbReference type="Proteomes" id="UP000437575">
    <property type="component" value="Unassembled WGS sequence"/>
</dbReference>
<reference evidence="4 5" key="1">
    <citation type="submission" date="2019-11" db="EMBL/GenBank/DDBJ databases">
        <title>Draft Genome Sequence of Plant Growth-Promoting Rhizosphere-Associated Bacteria.</title>
        <authorList>
            <person name="Vasilyev I.Y."/>
            <person name="Radchenko V."/>
            <person name="Ilnitskaya E.V."/>
        </authorList>
    </citation>
    <scope>NUCLEOTIDE SEQUENCE [LARGE SCALE GENOMIC DNA]</scope>
    <source>
        <strain evidence="3 5">VRA_01-1sq_f</strain>
        <strain evidence="2 4">VRA_1sq_f</strain>
    </source>
</reference>
<sequence>MYTDIIQQNFGNVLSFEMKKLISKLFSKNTTFSDLVWYIRNSAFELGRNLVSTIIEIVDEALAKTPRVLKLYRVKTKRHRVINTQLGVIEFDRTYYINKQTGKYYFLLDALLGIEKYRRIDLRLRVKLCQFADSHSYQTACNLCHNVVSKTSVMNFLREIKQVLKDEIIVKKSDEKPPKVLYIEGDEDHVKYQDGSSHYEKMIYIHEGYKRIDKNRRVLINPYCIIGSYSGSDGNEMLWDNVSLYIKERYGEDALTKIKIYFTSDAGKWLRACSDWLNVVEVLDKFHVVQACRRAVGGEFKWNKGNNKLKEWVFDGNWEMVETFKLVYLSDPILPERRLRKARKQFNYLLKNQEYIDNIRNDDYDGDSTEAHISHWLAARDSSRPSVWSKEGLDSVMFIRCCRINKVDIYEEYCRKQAENRKKKQIEKFDKRINKKTTLNSKYVDKIHTIKSENVGIQILLRMIGNEKMVNV</sequence>
<evidence type="ECO:0000313" key="3">
    <source>
        <dbReference type="EMBL" id="MSE08805.1"/>
    </source>
</evidence>
<proteinExistence type="inferred from homology"/>
<gene>
    <name evidence="3" type="ORF">GKC33_08900</name>
    <name evidence="2" type="ORF">GKC34_07790</name>
</gene>
<dbReference type="Pfam" id="PF06782">
    <property type="entry name" value="UPF0236"/>
    <property type="match status" value="1"/>
</dbReference>
<accession>A0A6A8LQZ5</accession>
<comment type="similarity">
    <text evidence="1">Belongs to the UPF0236 family.</text>
</comment>
<dbReference type="NCBIfam" id="NF033529">
    <property type="entry name" value="transpos_ISLre2"/>
    <property type="match status" value="1"/>
</dbReference>
<protein>
    <submittedName>
        <fullName evidence="2">ISLre2 family transposase</fullName>
    </submittedName>
</protein>
<evidence type="ECO:0000313" key="4">
    <source>
        <dbReference type="Proteomes" id="UP000437575"/>
    </source>
</evidence>
<comment type="caution">
    <text evidence="2">The sequence shown here is derived from an EMBL/GenBank/DDBJ whole genome shotgun (WGS) entry which is preliminary data.</text>
</comment>
<dbReference type="EMBL" id="WKKX01000443">
    <property type="protein sequence ID" value="MSE08805.1"/>
    <property type="molecule type" value="Genomic_DNA"/>
</dbReference>
<dbReference type="EMBL" id="WKKZ01000366">
    <property type="protein sequence ID" value="MSE05711.1"/>
    <property type="molecule type" value="Genomic_DNA"/>
</dbReference>
<dbReference type="InterPro" id="IPR009620">
    <property type="entry name" value="UPF0236"/>
</dbReference>
<dbReference type="AlphaFoldDB" id="A0A6A8LQZ5"/>
<name>A0A6A8LQZ5_9LACO</name>
<evidence type="ECO:0000313" key="2">
    <source>
        <dbReference type="EMBL" id="MSE05711.1"/>
    </source>
</evidence>
<evidence type="ECO:0000256" key="1">
    <source>
        <dbReference type="ARBA" id="ARBA00006539"/>
    </source>
</evidence>
<organism evidence="2 4">
    <name type="scientific">Ligilactobacillus salivarius</name>
    <dbReference type="NCBI Taxonomy" id="1624"/>
    <lineage>
        <taxon>Bacteria</taxon>
        <taxon>Bacillati</taxon>
        <taxon>Bacillota</taxon>
        <taxon>Bacilli</taxon>
        <taxon>Lactobacillales</taxon>
        <taxon>Lactobacillaceae</taxon>
        <taxon>Ligilactobacillus</taxon>
    </lineage>
</organism>
<dbReference type="Proteomes" id="UP000467635">
    <property type="component" value="Unassembled WGS sequence"/>
</dbReference>
<evidence type="ECO:0000313" key="5">
    <source>
        <dbReference type="Proteomes" id="UP000467635"/>
    </source>
</evidence>